<organism evidence="2 3">
    <name type="scientific">Dictyobacter arantiisoli</name>
    <dbReference type="NCBI Taxonomy" id="2014874"/>
    <lineage>
        <taxon>Bacteria</taxon>
        <taxon>Bacillati</taxon>
        <taxon>Chloroflexota</taxon>
        <taxon>Ktedonobacteria</taxon>
        <taxon>Ktedonobacterales</taxon>
        <taxon>Dictyobacteraceae</taxon>
        <taxon>Dictyobacter</taxon>
    </lineage>
</organism>
<dbReference type="EMBL" id="BIXY01000065">
    <property type="protein sequence ID" value="GCF10243.1"/>
    <property type="molecule type" value="Genomic_DNA"/>
</dbReference>
<feature type="compositionally biased region" description="Polar residues" evidence="1">
    <location>
        <begin position="35"/>
        <end position="46"/>
    </location>
</feature>
<accession>A0A5A5TGQ8</accession>
<evidence type="ECO:0000313" key="2">
    <source>
        <dbReference type="EMBL" id="GCF10243.1"/>
    </source>
</evidence>
<keyword evidence="3" id="KW-1185">Reference proteome</keyword>
<proteinExistence type="predicted"/>
<name>A0A5A5TGQ8_9CHLR</name>
<dbReference type="Proteomes" id="UP000322530">
    <property type="component" value="Unassembled WGS sequence"/>
</dbReference>
<evidence type="ECO:0000313" key="3">
    <source>
        <dbReference type="Proteomes" id="UP000322530"/>
    </source>
</evidence>
<feature type="region of interest" description="Disordered" evidence="1">
    <location>
        <begin position="166"/>
        <end position="190"/>
    </location>
</feature>
<dbReference type="AlphaFoldDB" id="A0A5A5TGQ8"/>
<gene>
    <name evidence="2" type="ORF">KDI_38070</name>
</gene>
<dbReference type="RefSeq" id="WP_149403137.1">
    <property type="nucleotide sequence ID" value="NZ_BIXY01000065.1"/>
</dbReference>
<feature type="compositionally biased region" description="Polar residues" evidence="1">
    <location>
        <begin position="78"/>
        <end position="99"/>
    </location>
</feature>
<protein>
    <submittedName>
        <fullName evidence="2">Uncharacterized protein</fullName>
    </submittedName>
</protein>
<dbReference type="OrthoDB" id="9924384at2"/>
<evidence type="ECO:0000256" key="1">
    <source>
        <dbReference type="SAM" id="MobiDB-lite"/>
    </source>
</evidence>
<comment type="caution">
    <text evidence="2">The sequence shown here is derived from an EMBL/GenBank/DDBJ whole genome shotgun (WGS) entry which is preliminary data.</text>
</comment>
<feature type="region of interest" description="Disordered" evidence="1">
    <location>
        <begin position="35"/>
        <end position="119"/>
    </location>
</feature>
<reference evidence="2 3" key="1">
    <citation type="submission" date="2019-01" db="EMBL/GenBank/DDBJ databases">
        <title>Draft genome sequence of Dictyobacter sp. Uno17.</title>
        <authorList>
            <person name="Wang C.M."/>
            <person name="Zheng Y."/>
            <person name="Sakai Y."/>
            <person name="Abe K."/>
            <person name="Yokota A."/>
            <person name="Yabe S."/>
        </authorList>
    </citation>
    <scope>NUCLEOTIDE SEQUENCE [LARGE SCALE GENOMIC DNA]</scope>
    <source>
        <strain evidence="2 3">Uno17</strain>
    </source>
</reference>
<sequence>MIIGGLIAVAAIALLLAFLLMRSDESAQQTQAQTRIASAADNSNVATERVSAPIEPARNQQASVTVPIPSAREEERSQPSVQSYTQPHRSSYSQNQTFAPDTYTVPRGESRYEPPLSPLEPLEADVPALNRRLYELAGQLRSVQRQSQQIERTLIQLSSILESIDQRGRHPSDPLYAGQLYGAETAEERE</sequence>